<protein>
    <submittedName>
        <fullName evidence="3">Terminase large subunit</fullName>
    </submittedName>
</protein>
<dbReference type="Pfam" id="PF20441">
    <property type="entry name" value="TerL_nuclease"/>
    <property type="match status" value="1"/>
</dbReference>
<proteinExistence type="predicted"/>
<evidence type="ECO:0000259" key="1">
    <source>
        <dbReference type="Pfam" id="PF03354"/>
    </source>
</evidence>
<dbReference type="AlphaFoldDB" id="A0A0R1N696"/>
<dbReference type="InterPro" id="IPR027417">
    <property type="entry name" value="P-loop_NTPase"/>
</dbReference>
<accession>A0A0R1N696</accession>
<dbReference type="EMBL" id="AZEC01000011">
    <property type="protein sequence ID" value="KRL11736.1"/>
    <property type="molecule type" value="Genomic_DNA"/>
</dbReference>
<dbReference type="GO" id="GO:0004519">
    <property type="term" value="F:endonuclease activity"/>
    <property type="evidence" value="ECO:0007669"/>
    <property type="project" value="InterPro"/>
</dbReference>
<dbReference type="PANTHER" id="PTHR41287:SF1">
    <property type="entry name" value="PROTEIN YMFN"/>
    <property type="match status" value="1"/>
</dbReference>
<dbReference type="Gene3D" id="3.40.50.300">
    <property type="entry name" value="P-loop containing nucleotide triphosphate hydrolases"/>
    <property type="match status" value="1"/>
</dbReference>
<dbReference type="Pfam" id="PF03354">
    <property type="entry name" value="TerL_ATPase"/>
    <property type="match status" value="1"/>
</dbReference>
<name>A0A0R1N696_9LACO</name>
<feature type="domain" description="Terminase large subunit-like ATPase" evidence="1">
    <location>
        <begin position="107"/>
        <end position="278"/>
    </location>
</feature>
<evidence type="ECO:0000313" key="3">
    <source>
        <dbReference type="EMBL" id="KRL11736.1"/>
    </source>
</evidence>
<dbReference type="STRING" id="1423792.FD09_GL000662"/>
<reference evidence="3 4" key="1">
    <citation type="journal article" date="2015" name="Genome Announc.">
        <title>Expanding the biotechnology potential of lactobacilli through comparative genomics of 213 strains and associated genera.</title>
        <authorList>
            <person name="Sun Z."/>
            <person name="Harris H.M."/>
            <person name="McCann A."/>
            <person name="Guo C."/>
            <person name="Argimon S."/>
            <person name="Zhang W."/>
            <person name="Yang X."/>
            <person name="Jeffery I.B."/>
            <person name="Cooney J.C."/>
            <person name="Kagawa T.F."/>
            <person name="Liu W."/>
            <person name="Song Y."/>
            <person name="Salvetti E."/>
            <person name="Wrobel A."/>
            <person name="Rasinkangas P."/>
            <person name="Parkhill J."/>
            <person name="Rea M.C."/>
            <person name="O'Sullivan O."/>
            <person name="Ritari J."/>
            <person name="Douillard F.P."/>
            <person name="Paul Ross R."/>
            <person name="Yang R."/>
            <person name="Briner A.E."/>
            <person name="Felis G.E."/>
            <person name="de Vos W.M."/>
            <person name="Barrangou R."/>
            <person name="Klaenhammer T.R."/>
            <person name="Caufield P.W."/>
            <person name="Cui Y."/>
            <person name="Zhang H."/>
            <person name="O'Toole P.W."/>
        </authorList>
    </citation>
    <scope>NUCLEOTIDE SEQUENCE [LARGE SCALE GENOMIC DNA]</scope>
    <source>
        <strain evidence="3 4">DSM 12744</strain>
    </source>
</reference>
<dbReference type="PANTHER" id="PTHR41287">
    <property type="match status" value="1"/>
</dbReference>
<dbReference type="InterPro" id="IPR005021">
    <property type="entry name" value="Terminase_largesu-like"/>
</dbReference>
<dbReference type="Proteomes" id="UP000051330">
    <property type="component" value="Unassembled WGS sequence"/>
</dbReference>
<dbReference type="InterPro" id="IPR046461">
    <property type="entry name" value="TerL_ATPase"/>
</dbReference>
<sequence>MTAIKPIDLTQSHDVFKAYHLGNYDDVRNAYPDVGTQYAFDVLEGKQQAGYMIQLAAFRHIRDLQRVLEKEADFPYHYDLNKVTNILKFAAICPNVDHTDEPTELMPWQAFILAQLIGWRGIDGGKRFSRAIVSVGRTNGKTYLMAIIACYSFLVESLGLSSQDYLVASINFKQTSKILGYIKTMLRKILDIEPFKSLAKEVGLNPDGLSSQSDQIVQKKQNNVLRAISHESGQYDSFHFTTAIFDEIGELQSRTKINKIVSGQVQIPNKQFVEISTAYPNPTVPFHDDERALQQAMEQDYKREADTQLCLVWAQDNLDETYKPDTWVNSNPLLDLPAKHDDLMAGLKGQRDSDMLAGTVDDFQNKNLNMWLQESQNCFLKLADVERAIIPELSIDHRDVYIGFDYSMFSDNTAIGFVFPYESNGHKYWYIAQHSFIPWQKAGSIEAKEKQDGIGYRELAKKDYCTITSHPEGIINDDQVYSWLRNYVSDHHLHVVCFGYDAMGATRFVKQLELNSGWNIMPIRQRTGELKDPTKFLQTGFIEGSIKRSDDKIMEKALLNAQIYEDKVGIQVDKAKATLKIDVVDALIDALYQGMYHFEDFGIANDRTKEVELMTPEKFKKMIENGQFGFGGDAIG</sequence>
<dbReference type="PATRIC" id="fig|1423792.3.peg.675"/>
<feature type="domain" description="Terminase large subunit-like endonuclease" evidence="2">
    <location>
        <begin position="305"/>
        <end position="593"/>
    </location>
</feature>
<dbReference type="InterPro" id="IPR046462">
    <property type="entry name" value="TerL_nuclease"/>
</dbReference>
<comment type="caution">
    <text evidence="3">The sequence shown here is derived from an EMBL/GenBank/DDBJ whole genome shotgun (WGS) entry which is preliminary data.</text>
</comment>
<gene>
    <name evidence="3" type="ORF">FD09_GL000662</name>
</gene>
<organism evidence="3 4">
    <name type="scientific">Schleiferilactobacillus perolens DSM 12744</name>
    <dbReference type="NCBI Taxonomy" id="1423792"/>
    <lineage>
        <taxon>Bacteria</taxon>
        <taxon>Bacillati</taxon>
        <taxon>Bacillota</taxon>
        <taxon>Bacilli</taxon>
        <taxon>Lactobacillales</taxon>
        <taxon>Lactobacillaceae</taxon>
        <taxon>Schleiferilactobacillus</taxon>
    </lineage>
</organism>
<evidence type="ECO:0000259" key="2">
    <source>
        <dbReference type="Pfam" id="PF20441"/>
    </source>
</evidence>
<keyword evidence="4" id="KW-1185">Reference proteome</keyword>
<evidence type="ECO:0000313" key="4">
    <source>
        <dbReference type="Proteomes" id="UP000051330"/>
    </source>
</evidence>